<dbReference type="InterPro" id="IPR015655">
    <property type="entry name" value="PP2C"/>
</dbReference>
<keyword evidence="3" id="KW-1185">Reference proteome</keyword>
<dbReference type="EMBL" id="JBHLUB010000028">
    <property type="protein sequence ID" value="MFC0582076.1"/>
    <property type="molecule type" value="Genomic_DNA"/>
</dbReference>
<dbReference type="EC" id="3.1.3.16" evidence="2"/>
<dbReference type="Pfam" id="PF13672">
    <property type="entry name" value="PP2C_2"/>
    <property type="match status" value="1"/>
</dbReference>
<dbReference type="SMART" id="SM00331">
    <property type="entry name" value="PP2C_SIG"/>
    <property type="match status" value="1"/>
</dbReference>
<dbReference type="SMART" id="SM00332">
    <property type="entry name" value="PP2Cc"/>
    <property type="match status" value="1"/>
</dbReference>
<keyword evidence="2" id="KW-0378">Hydrolase</keyword>
<feature type="domain" description="PPM-type phosphatase" evidence="1">
    <location>
        <begin position="13"/>
        <end position="243"/>
    </location>
</feature>
<dbReference type="PROSITE" id="PS51746">
    <property type="entry name" value="PPM_2"/>
    <property type="match status" value="1"/>
</dbReference>
<reference evidence="2 3" key="1">
    <citation type="submission" date="2024-09" db="EMBL/GenBank/DDBJ databases">
        <authorList>
            <person name="Sun Q."/>
            <person name="Mori K."/>
        </authorList>
    </citation>
    <scope>NUCLEOTIDE SEQUENCE [LARGE SCALE GENOMIC DNA]</scope>
    <source>
        <strain evidence="2 3">NCAIM B.02604</strain>
    </source>
</reference>
<dbReference type="RefSeq" id="WP_377458967.1">
    <property type="nucleotide sequence ID" value="NZ_JBHLUB010000028.1"/>
</dbReference>
<protein>
    <submittedName>
        <fullName evidence="2">PP2C family protein-serine/threonine phosphatase</fullName>
        <ecNumber evidence="2">3.1.3.16</ecNumber>
    </submittedName>
</protein>
<dbReference type="Gene3D" id="3.60.40.10">
    <property type="entry name" value="PPM-type phosphatase domain"/>
    <property type="match status" value="1"/>
</dbReference>
<evidence type="ECO:0000259" key="1">
    <source>
        <dbReference type="PROSITE" id="PS51746"/>
    </source>
</evidence>
<dbReference type="SUPFAM" id="SSF81606">
    <property type="entry name" value="PP2C-like"/>
    <property type="match status" value="1"/>
</dbReference>
<dbReference type="CDD" id="cd00143">
    <property type="entry name" value="PP2Cc"/>
    <property type="match status" value="1"/>
</dbReference>
<name>A0ABV6PAC2_9MICC</name>
<gene>
    <name evidence="2" type="ORF">ACFFFR_06725</name>
</gene>
<comment type="caution">
    <text evidence="2">The sequence shown here is derived from an EMBL/GenBank/DDBJ whole genome shotgun (WGS) entry which is preliminary data.</text>
</comment>
<dbReference type="InterPro" id="IPR001932">
    <property type="entry name" value="PPM-type_phosphatase-like_dom"/>
</dbReference>
<proteinExistence type="predicted"/>
<evidence type="ECO:0000313" key="3">
    <source>
        <dbReference type="Proteomes" id="UP001589862"/>
    </source>
</evidence>
<organism evidence="2 3">
    <name type="scientific">Micrococcoides hystricis</name>
    <dbReference type="NCBI Taxonomy" id="1572761"/>
    <lineage>
        <taxon>Bacteria</taxon>
        <taxon>Bacillati</taxon>
        <taxon>Actinomycetota</taxon>
        <taxon>Actinomycetes</taxon>
        <taxon>Micrococcales</taxon>
        <taxon>Micrococcaceae</taxon>
        <taxon>Micrococcoides</taxon>
    </lineage>
</organism>
<dbReference type="GO" id="GO:0004722">
    <property type="term" value="F:protein serine/threonine phosphatase activity"/>
    <property type="evidence" value="ECO:0007669"/>
    <property type="project" value="UniProtKB-EC"/>
</dbReference>
<dbReference type="Proteomes" id="UP001589862">
    <property type="component" value="Unassembled WGS sequence"/>
</dbReference>
<dbReference type="InterPro" id="IPR036457">
    <property type="entry name" value="PPM-type-like_dom_sf"/>
</dbReference>
<sequence>MARFTTTDEFNIRCGYGSDIGLHREINEDHLLVSETVFAVADGMGGHEAGEVASRLAIQNLEALADGYNGDINATALQEALEDADNNIHEVGAGRAGTTVTGAALIMENGQPYWLVFNVGDSRTYRLRDGKLELLTVDHSEVQDLINHGYITAEEARFHPRRHVITRALGAGAANQADFYLYPVIAGDRLLICSDGLSTELEDDEIHALLTTYPEAQTAVNELITHALARGGRDNVTVIVVDAVPNPNTAS</sequence>
<dbReference type="PANTHER" id="PTHR47992">
    <property type="entry name" value="PROTEIN PHOSPHATASE"/>
    <property type="match status" value="1"/>
</dbReference>
<accession>A0ABV6PAC2</accession>
<evidence type="ECO:0000313" key="2">
    <source>
        <dbReference type="EMBL" id="MFC0582076.1"/>
    </source>
</evidence>